<dbReference type="Pfam" id="PF09261">
    <property type="entry name" value="Alpha-mann_mid"/>
    <property type="match status" value="1"/>
</dbReference>
<gene>
    <name evidence="6" type="ORF">FCI23_07480</name>
</gene>
<evidence type="ECO:0000256" key="4">
    <source>
        <dbReference type="ARBA" id="ARBA00023295"/>
    </source>
</evidence>
<dbReference type="OrthoDB" id="1049785at2"/>
<comment type="caution">
    <text evidence="6">The sequence shown here is derived from an EMBL/GenBank/DDBJ whole genome shotgun (WGS) entry which is preliminary data.</text>
</comment>
<dbReference type="Proteomes" id="UP000305778">
    <property type="component" value="Unassembled WGS sequence"/>
</dbReference>
<dbReference type="PANTHER" id="PTHR46017:SF1">
    <property type="entry name" value="ALPHA-MANNOSIDASE 2C1"/>
    <property type="match status" value="1"/>
</dbReference>
<evidence type="ECO:0000256" key="2">
    <source>
        <dbReference type="ARBA" id="ARBA00022723"/>
    </source>
</evidence>
<dbReference type="InterPro" id="IPR011682">
    <property type="entry name" value="Glyco_hydro_38_C"/>
</dbReference>
<comment type="similarity">
    <text evidence="1">Belongs to the glycosyl hydrolase 38 family.</text>
</comment>
<dbReference type="SUPFAM" id="SSF88688">
    <property type="entry name" value="Families 57/38 glycoside transferase middle domain"/>
    <property type="match status" value="1"/>
</dbReference>
<dbReference type="SUPFAM" id="SSF88713">
    <property type="entry name" value="Glycoside hydrolase/deacetylase"/>
    <property type="match status" value="1"/>
</dbReference>
<dbReference type="SUPFAM" id="SSF74650">
    <property type="entry name" value="Galactose mutarotase-like"/>
    <property type="match status" value="2"/>
</dbReference>
<dbReference type="RefSeq" id="WP_136722662.1">
    <property type="nucleotide sequence ID" value="NZ_SUMC01000005.1"/>
</dbReference>
<accession>A0A4U0SPX7</accession>
<dbReference type="Pfam" id="PF17677">
    <property type="entry name" value="Glyco_hydro38C2"/>
    <property type="match status" value="1"/>
</dbReference>
<dbReference type="GO" id="GO:0009313">
    <property type="term" value="P:oligosaccharide catabolic process"/>
    <property type="evidence" value="ECO:0007669"/>
    <property type="project" value="TreeGrafter"/>
</dbReference>
<dbReference type="InterPro" id="IPR015341">
    <property type="entry name" value="Glyco_hydro_38_cen"/>
</dbReference>
<feature type="domain" description="Glycoside hydrolase family 38 central" evidence="5">
    <location>
        <begin position="419"/>
        <end position="489"/>
    </location>
</feature>
<dbReference type="Pfam" id="PF07748">
    <property type="entry name" value="Glyco_hydro_38C"/>
    <property type="match status" value="1"/>
</dbReference>
<dbReference type="InterPro" id="IPR028995">
    <property type="entry name" value="Glyco_hydro_57/38_cen_sf"/>
</dbReference>
<dbReference type="InterPro" id="IPR037094">
    <property type="entry name" value="Glyco_hydro_38_cen_sf"/>
</dbReference>
<sequence length="1369" mass="147894">MRISTIRSTDLFIGTEQSPRQVVRITVHGAAGPMRVRVEGPTVSTPRPEPAAAPAPGEEAIAEVGVIVSAPAAEGSVHRVTAIAEDADGNRCTADGSVTAAATGWTMWMVSHFHYDPVWWNTQAGFTEIRHELPDLPWVDRLRPPHVRSAFDLVRAHLDAARHDEDYRFVLAELDYLKPHWDAFPRDRHDLRRFLRDDRIELVGGSYNEPNTNLSHPESTIRNTVYGIGYQRDVLGGDPRSGWLLDVFGHDPAHPGLMADAGLDSSAWARGPFHNSGPKGHTEDITRMQFPSEFEWIAPSGRGVLTHYMAAHYTAGWALHRSDSLEAAMTAAYEQYAELKKVAATRNVMLPVGHDHNVPSRWCTEIHREWAKRYVWPRFAMGLPRDFFTAVRGEADSSPTTVITPQTRDMNPVFTGKDVSYIDTKQAQRAAETAVLDAERLATLATLFGERFPSEALDKAWRLLAYGAHHDAVTGTESDQVYIDLVGGWREAFELGDQARGAALRQLAERTDTRGEGKPVLVANTLSWARDGLVSLAAAVGRELLDENGQPVPSVAEDDGTVSFLARDVPSLGHRVYRLVERKAPQWNRVPGADSIENGSFRIEADPARGGALTRITDRRTGRELLRPGGLGAELVLQDEHSTHPVWGEGPWHLLPKGPGSGTGGGTATAVRVEHSPVGRRIVSEATLGGLRFTHTATLLDGADRIDFHTRVDGSIGEDRLLRVRFDLDLPGTLPVSEVGFAAIGRPFGFPESDAAEHLWTLDNPAHTWAGLSTTARIALHSSDGTTAHHAIGIAEVIAPEDHDVRPLLAALVGQGVTATSTRPDSGRYGSLDADSNLPDIRFALGTDNAFAEQVLAAADPAYRQALAAHGRVFVPAARTRREAWVPSADLRGPRDLPVLIVRDLDGAGPAGLTADLSDAVIDVPVPPGLPTAAEPATDYSAALVNRGTPSSVATADGTLYLSLMRSCTDWPMGIWLDGPRRTVPDGSSFALQHWTHDFHYSLAAGQGDWRRAGFVRAGHEANHPLLPLETTPSDGELPARASLLSVEPANVLLTALKPRGNPMASGLSGDTAPADGLTFRLYESQGRPTTATLRLHGGLTGPETTDLLEQRTIRPLREADGTLDVELGAADITTVAARPLLAPVREPAGRSAVEPVQPVFTRYWLHNLGPAPIGYLPATVHLARPDDDLVRITVSAAARPARGTLRLDVPPGLTAAPHPSLDYDLAPGEYAEFELAVRPDDDAAPGTYYVTARIGDDLGQLLEDALPFTIGSGLPDPLKAEFTRPAPDRLVLRLTNHARSELRGEAQLISPYGTWHALTPRTQGFAIAPGATATLSYGVGPAMADGRWWALAKVSAFGAIHYTETLSL</sequence>
<evidence type="ECO:0000259" key="5">
    <source>
        <dbReference type="SMART" id="SM00872"/>
    </source>
</evidence>
<evidence type="ECO:0000313" key="6">
    <source>
        <dbReference type="EMBL" id="TKA12130.1"/>
    </source>
</evidence>
<dbReference type="GO" id="GO:0030246">
    <property type="term" value="F:carbohydrate binding"/>
    <property type="evidence" value="ECO:0007669"/>
    <property type="project" value="InterPro"/>
</dbReference>
<dbReference type="GO" id="GO:0006013">
    <property type="term" value="P:mannose metabolic process"/>
    <property type="evidence" value="ECO:0007669"/>
    <property type="project" value="InterPro"/>
</dbReference>
<keyword evidence="4" id="KW-0326">Glycosidase</keyword>
<evidence type="ECO:0000313" key="7">
    <source>
        <dbReference type="Proteomes" id="UP000305778"/>
    </source>
</evidence>
<reference evidence="6 7" key="1">
    <citation type="submission" date="2019-04" db="EMBL/GenBank/DDBJ databases">
        <title>Streptomyces oryziradicis sp. nov., a novel actinomycete isolated from rhizosphere soil of rice (Oryza sativa L.).</title>
        <authorList>
            <person name="Li C."/>
        </authorList>
    </citation>
    <scope>NUCLEOTIDE SEQUENCE [LARGE SCALE GENOMIC DNA]</scope>
    <source>
        <strain evidence="6 7">NEAU-C40</strain>
    </source>
</reference>
<dbReference type="Gene3D" id="2.70.98.30">
    <property type="entry name" value="Golgi alpha-mannosidase II, domain 4"/>
    <property type="match status" value="2"/>
</dbReference>
<dbReference type="InterPro" id="IPR027291">
    <property type="entry name" value="Glyco_hydro_38_N_sf"/>
</dbReference>
<dbReference type="CDD" id="cd10786">
    <property type="entry name" value="GH38N_AMII_like"/>
    <property type="match status" value="1"/>
</dbReference>
<dbReference type="SMART" id="SM00872">
    <property type="entry name" value="Alpha-mann_mid"/>
    <property type="match status" value="1"/>
</dbReference>
<dbReference type="Pfam" id="PF01074">
    <property type="entry name" value="Glyco_hydro_38N"/>
    <property type="match status" value="1"/>
</dbReference>
<dbReference type="Pfam" id="PF10633">
    <property type="entry name" value="NPCBM_assoc"/>
    <property type="match status" value="1"/>
</dbReference>
<keyword evidence="2" id="KW-0479">Metal-binding</keyword>
<name>A0A4U0SPX7_9ACTN</name>
<dbReference type="InterPro" id="IPR000602">
    <property type="entry name" value="Glyco_hydro_38_N"/>
</dbReference>
<dbReference type="InterPro" id="IPR018905">
    <property type="entry name" value="A-galactase_NEW3"/>
</dbReference>
<dbReference type="EMBL" id="SUMC01000005">
    <property type="protein sequence ID" value="TKA12130.1"/>
    <property type="molecule type" value="Genomic_DNA"/>
</dbReference>
<dbReference type="Gene3D" id="3.20.110.10">
    <property type="entry name" value="Glycoside hydrolase 38, N terminal domain"/>
    <property type="match status" value="1"/>
</dbReference>
<protein>
    <submittedName>
        <fullName evidence="6">Glycoside hydrolase</fullName>
    </submittedName>
</protein>
<dbReference type="Gene3D" id="1.20.1270.50">
    <property type="entry name" value="Glycoside hydrolase family 38, central domain"/>
    <property type="match status" value="1"/>
</dbReference>
<dbReference type="GO" id="GO:0004559">
    <property type="term" value="F:alpha-mannosidase activity"/>
    <property type="evidence" value="ECO:0007669"/>
    <property type="project" value="InterPro"/>
</dbReference>
<dbReference type="GO" id="GO:0046872">
    <property type="term" value="F:metal ion binding"/>
    <property type="evidence" value="ECO:0007669"/>
    <property type="project" value="UniProtKB-KW"/>
</dbReference>
<dbReference type="PANTHER" id="PTHR46017">
    <property type="entry name" value="ALPHA-MANNOSIDASE 2C1"/>
    <property type="match status" value="1"/>
</dbReference>
<evidence type="ECO:0000256" key="3">
    <source>
        <dbReference type="ARBA" id="ARBA00022801"/>
    </source>
</evidence>
<proteinExistence type="inferred from homology"/>
<dbReference type="InterPro" id="IPR011330">
    <property type="entry name" value="Glyco_hydro/deAcase_b/a-brl"/>
</dbReference>
<evidence type="ECO:0000256" key="1">
    <source>
        <dbReference type="ARBA" id="ARBA00009792"/>
    </source>
</evidence>
<keyword evidence="7" id="KW-1185">Reference proteome</keyword>
<dbReference type="InterPro" id="IPR011013">
    <property type="entry name" value="Gal_mutarotase_sf_dom"/>
</dbReference>
<organism evidence="6 7">
    <name type="scientific">Actinacidiphila oryziradicis</name>
    <dbReference type="NCBI Taxonomy" id="2571141"/>
    <lineage>
        <taxon>Bacteria</taxon>
        <taxon>Bacillati</taxon>
        <taxon>Actinomycetota</taxon>
        <taxon>Actinomycetes</taxon>
        <taxon>Kitasatosporales</taxon>
        <taxon>Streptomycetaceae</taxon>
        <taxon>Actinacidiphila</taxon>
    </lineage>
</organism>
<keyword evidence="3 6" id="KW-0378">Hydrolase</keyword>
<dbReference type="InterPro" id="IPR041147">
    <property type="entry name" value="GH38_C"/>
</dbReference>